<dbReference type="RefSeq" id="WP_244056151.1">
    <property type="nucleotide sequence ID" value="NZ_BQXH01000017.1"/>
</dbReference>
<dbReference type="HAMAP" id="MF_01660">
    <property type="entry name" value="MenH"/>
    <property type="match status" value="1"/>
</dbReference>
<comment type="pathway">
    <text evidence="3">Quinol/quinone metabolism; menaquinone biosynthesis.</text>
</comment>
<protein>
    <recommendedName>
        <fullName evidence="3">Putative 2-succinyl-6-hydroxy-2,4-cyclohexadiene-1-carboxylate synthase</fullName>
        <shortName evidence="3">SHCHC synthase</shortName>
        <ecNumber evidence="3">4.2.99.20</ecNumber>
    </recommendedName>
</protein>
<dbReference type="PRINTS" id="PR00111">
    <property type="entry name" value="ABHYDROLASE"/>
</dbReference>
<dbReference type="PANTHER" id="PTHR42916">
    <property type="entry name" value="2-SUCCINYL-5-ENOLPYRUVYL-6-HYDROXY-3-CYCLOHEXENE-1-CARBOXYLATE SYNTHASE"/>
    <property type="match status" value="1"/>
</dbReference>
<keyword evidence="2 3" id="KW-0456">Lyase</keyword>
<comment type="subunit">
    <text evidence="3">Monomer.</text>
</comment>
<dbReference type="InterPro" id="IPR022485">
    <property type="entry name" value="SHCHC_synthase_MenH"/>
</dbReference>
<evidence type="ECO:0000256" key="2">
    <source>
        <dbReference type="ARBA" id="ARBA00023239"/>
    </source>
</evidence>
<dbReference type="PANTHER" id="PTHR42916:SF1">
    <property type="entry name" value="PROTEIN PHYLLO, CHLOROPLASTIC"/>
    <property type="match status" value="1"/>
</dbReference>
<dbReference type="EMBL" id="BQXH01000017">
    <property type="protein sequence ID" value="GKS82007.1"/>
    <property type="molecule type" value="Genomic_DNA"/>
</dbReference>
<evidence type="ECO:0000313" key="6">
    <source>
        <dbReference type="Proteomes" id="UP001055149"/>
    </source>
</evidence>
<feature type="domain" description="AB hydrolase-1" evidence="4">
    <location>
        <begin position="23"/>
        <end position="252"/>
    </location>
</feature>
<evidence type="ECO:0000256" key="3">
    <source>
        <dbReference type="HAMAP-Rule" id="MF_01660"/>
    </source>
</evidence>
<reference evidence="5" key="1">
    <citation type="journal article" date="2022" name="Int. J. Syst. Evol. Microbiol.">
        <title>A novel species of lactic acid bacteria, Ligilactobacillus pabuli sp. nov., isolated from alfalfa silage.</title>
        <authorList>
            <person name="Tohno M."/>
            <person name="Tanizawa Y."/>
            <person name="Sawada H."/>
            <person name="Sakamoto M."/>
            <person name="Ohkuma M."/>
            <person name="Kobayashi H."/>
        </authorList>
    </citation>
    <scope>NUCLEOTIDE SEQUENCE</scope>
    <source>
        <strain evidence="5">AF129</strain>
    </source>
</reference>
<dbReference type="Pfam" id="PF00561">
    <property type="entry name" value="Abhydrolase_1"/>
    <property type="match status" value="1"/>
</dbReference>
<dbReference type="InterPro" id="IPR000073">
    <property type="entry name" value="AB_hydrolase_1"/>
</dbReference>
<dbReference type="InterPro" id="IPR029058">
    <property type="entry name" value="AB_hydrolase_fold"/>
</dbReference>
<comment type="function">
    <text evidence="3">Catalyzes a proton abstraction reaction that results in 2,5-elimination of pyruvate from 2-succinyl-5-enolpyruvyl-6-hydroxy-3-cyclohexene-1-carboxylate (SEPHCHC) and the formation of 2-succinyl-6-hydroxy-2,4-cyclohexadiene-1-carboxylate (SHCHC).</text>
</comment>
<dbReference type="NCBIfam" id="TIGR03695">
    <property type="entry name" value="menH_SHCHC"/>
    <property type="match status" value="1"/>
</dbReference>
<gene>
    <name evidence="3 5" type="primary">menH</name>
    <name evidence="5" type="ORF">LPAF129_16930</name>
</gene>
<dbReference type="Gene3D" id="3.40.50.1820">
    <property type="entry name" value="alpha/beta hydrolase"/>
    <property type="match status" value="1"/>
</dbReference>
<comment type="catalytic activity">
    <reaction evidence="3">
        <text>5-enolpyruvoyl-6-hydroxy-2-succinyl-cyclohex-3-ene-1-carboxylate = (1R,6R)-6-hydroxy-2-succinyl-cyclohexa-2,4-diene-1-carboxylate + pyruvate</text>
        <dbReference type="Rhea" id="RHEA:25597"/>
        <dbReference type="ChEBI" id="CHEBI:15361"/>
        <dbReference type="ChEBI" id="CHEBI:58689"/>
        <dbReference type="ChEBI" id="CHEBI:58818"/>
        <dbReference type="EC" id="4.2.99.20"/>
    </reaction>
</comment>
<comment type="similarity">
    <text evidence="3">Belongs to the AB hydrolase superfamily. MenH family.</text>
</comment>
<name>A0ABQ5JLC8_9LACO</name>
<evidence type="ECO:0000256" key="1">
    <source>
        <dbReference type="ARBA" id="ARBA00022428"/>
    </source>
</evidence>
<organism evidence="5 6">
    <name type="scientific">Ligilactobacillus pabuli</name>
    <dbReference type="NCBI Taxonomy" id="2886039"/>
    <lineage>
        <taxon>Bacteria</taxon>
        <taxon>Bacillati</taxon>
        <taxon>Bacillota</taxon>
        <taxon>Bacilli</taxon>
        <taxon>Lactobacillales</taxon>
        <taxon>Lactobacillaceae</taxon>
        <taxon>Ligilactobacillus</taxon>
    </lineage>
</organism>
<evidence type="ECO:0000259" key="4">
    <source>
        <dbReference type="Pfam" id="PF00561"/>
    </source>
</evidence>
<comment type="caution">
    <text evidence="5">The sequence shown here is derived from an EMBL/GenBank/DDBJ whole genome shotgun (WGS) entry which is preliminary data.</text>
</comment>
<dbReference type="Proteomes" id="UP001055149">
    <property type="component" value="Unassembled WGS sequence"/>
</dbReference>
<dbReference type="SUPFAM" id="SSF53474">
    <property type="entry name" value="alpha/beta-Hydrolases"/>
    <property type="match status" value="1"/>
</dbReference>
<keyword evidence="1 3" id="KW-0474">Menaquinone biosynthesis</keyword>
<proteinExistence type="inferred from homology"/>
<accession>A0ABQ5JLC8</accession>
<comment type="pathway">
    <text evidence="3">Quinol/quinone metabolism; 1,4-dihydroxy-2-naphthoate biosynthesis; 1,4-dihydroxy-2-naphthoate from chorismate: step 3/7.</text>
</comment>
<evidence type="ECO:0000313" key="5">
    <source>
        <dbReference type="EMBL" id="GKS82007.1"/>
    </source>
</evidence>
<dbReference type="EC" id="4.2.99.20" evidence="3"/>
<keyword evidence="6" id="KW-1185">Reference proteome</keyword>
<sequence>MKIKVNGQQYLVEQKGSGQPTWLLLHGFMGSHADFGQVTAGLTGQVLTVDLLGHGQTTASHDPWDYDLAQQAADLAAILAQLEITHVNLVGYSMGGRLALGFALGYPELVGKLFLESSTAGIADDHQRRQRVEKDELQARQLERELFTKFIAHWENLPLFASQRQLPEEQQAAIRTQRLAQDPLALAASLRGMGTGAMPNFWDRLGGLTCPITLIAGELDQKFQRITAKMAELIPDAKRVVVTGAGHNVHQEQPAAYLRILKGEQ</sequence>